<dbReference type="Proteomes" id="UP000196475">
    <property type="component" value="Unassembled WGS sequence"/>
</dbReference>
<dbReference type="InterPro" id="IPR032693">
    <property type="entry name" value="YtkA-like_dom"/>
</dbReference>
<accession>A0A1Y3PMF2</accession>
<comment type="caution">
    <text evidence="2">The sequence shown here is derived from an EMBL/GenBank/DDBJ whole genome shotgun (WGS) entry which is preliminary data.</text>
</comment>
<evidence type="ECO:0000259" key="1">
    <source>
        <dbReference type="Pfam" id="PF13115"/>
    </source>
</evidence>
<organism evidence="2 3">
    <name type="scientific">Bacillus thermozeamaize</name>
    <dbReference type="NCBI Taxonomy" id="230954"/>
    <lineage>
        <taxon>Bacteria</taxon>
        <taxon>Bacillati</taxon>
        <taxon>Bacillota</taxon>
        <taxon>Bacilli</taxon>
        <taxon>Bacillales</taxon>
        <taxon>Bacillaceae</taxon>
        <taxon>Bacillus</taxon>
    </lineage>
</organism>
<sequence length="123" mass="13583">MVLVAGCSPGQQEEHQLSLEPTVPVNVEVQTDPETLKVGTPVQIMAKVTQGGEPVEDADKVLFELWREGQADDQHQKMEGENRGQGIYAITYTFEEPGTYYVIPHTDARGMHTMPTATLTVNE</sequence>
<dbReference type="AlphaFoldDB" id="A0A1Y3PMF2"/>
<reference evidence="3" key="1">
    <citation type="submission" date="2016-06" db="EMBL/GenBank/DDBJ databases">
        <authorList>
            <person name="Nascimento L."/>
            <person name="Pereira R.V."/>
            <person name="Martins L.F."/>
            <person name="Quaggio R.B."/>
            <person name="Silva A.M."/>
            <person name="Setubal J.C."/>
        </authorList>
    </citation>
    <scope>NUCLEOTIDE SEQUENCE [LARGE SCALE GENOMIC DNA]</scope>
</reference>
<protein>
    <recommendedName>
        <fullName evidence="1">YtkA-like domain-containing protein</fullName>
    </recommendedName>
</protein>
<name>A0A1Y3PMF2_9BACI</name>
<evidence type="ECO:0000313" key="3">
    <source>
        <dbReference type="Proteomes" id="UP000196475"/>
    </source>
</evidence>
<dbReference type="EMBL" id="LZRT01000060">
    <property type="protein sequence ID" value="OUM88562.1"/>
    <property type="molecule type" value="Genomic_DNA"/>
</dbReference>
<dbReference type="Pfam" id="PF13115">
    <property type="entry name" value="YtkA"/>
    <property type="match status" value="1"/>
</dbReference>
<gene>
    <name evidence="2" type="ORF">BAA01_05395</name>
</gene>
<evidence type="ECO:0000313" key="2">
    <source>
        <dbReference type="EMBL" id="OUM88562.1"/>
    </source>
</evidence>
<feature type="domain" description="YtkA-like" evidence="1">
    <location>
        <begin position="25"/>
        <end position="105"/>
    </location>
</feature>
<proteinExistence type="predicted"/>